<dbReference type="Proteomes" id="UP000317289">
    <property type="component" value="Unassembled WGS sequence"/>
</dbReference>
<evidence type="ECO:0000256" key="2">
    <source>
        <dbReference type="SAM" id="SignalP"/>
    </source>
</evidence>
<dbReference type="GO" id="GO:0004553">
    <property type="term" value="F:hydrolase activity, hydrolyzing O-glycosyl compounds"/>
    <property type="evidence" value="ECO:0007669"/>
    <property type="project" value="UniProtKB-ARBA"/>
</dbReference>
<accession>A0A521B9I5</accession>
<gene>
    <name evidence="3" type="ORF">GJU42_19690</name>
    <name evidence="4" type="ORF">SAMN06265349_101798</name>
</gene>
<organism evidence="4 5">
    <name type="scientific">Flavobacterium resistens</name>
    <dbReference type="NCBI Taxonomy" id="443612"/>
    <lineage>
        <taxon>Bacteria</taxon>
        <taxon>Pseudomonadati</taxon>
        <taxon>Bacteroidota</taxon>
        <taxon>Flavobacteriia</taxon>
        <taxon>Flavobacteriales</taxon>
        <taxon>Flavobacteriaceae</taxon>
        <taxon>Flavobacterium</taxon>
    </lineage>
</organism>
<sequence>MKRLLLTLMFVTFLTTNAQNPVQEFTFNGNLNSTDNSISLLGAPNFVADRTGTPKAAQRLTNKFLQGVVGELPQENKPRTISFWVKFNTVASANYILGYGAPTNSQFFGLLQQPAVSGNSDVSLVGWGDANNVIVSVPLQKEIWYQYSMTYDGTNSKLYRNGELLKSATGIARATKGYILRLGQINGTTTINADIDDLKIYNVAMTDEQVLESYNSSKPVAGRVAEAAPVSSGVKKVAVAAPPAKTVAPSKPTTSVATPSTDNNTTTTKTVEVFSQGRKLTGSNASNIGDLPEGTYLLKITNKK</sequence>
<reference evidence="3 6" key="2">
    <citation type="submission" date="2019-11" db="EMBL/GenBank/DDBJ databases">
        <title>Flavobacterium resistens genome.</title>
        <authorList>
            <person name="Wilson V.M."/>
            <person name="Newman J.D."/>
        </authorList>
    </citation>
    <scope>NUCLEOTIDE SEQUENCE [LARGE SCALE GENOMIC DNA]</scope>
    <source>
        <strain evidence="3 6">DSM 19382</strain>
    </source>
</reference>
<feature type="region of interest" description="Disordered" evidence="1">
    <location>
        <begin position="245"/>
        <end position="269"/>
    </location>
</feature>
<dbReference type="OrthoDB" id="1281073at2"/>
<feature type="signal peptide" evidence="2">
    <location>
        <begin position="1"/>
        <end position="18"/>
    </location>
</feature>
<dbReference type="RefSeq" id="WP_142449448.1">
    <property type="nucleotide sequence ID" value="NZ_FXTA01000001.1"/>
</dbReference>
<name>A0A521B9I5_9FLAO</name>
<evidence type="ECO:0000313" key="3">
    <source>
        <dbReference type="EMBL" id="MRX70202.1"/>
    </source>
</evidence>
<dbReference type="EMBL" id="FXTA01000001">
    <property type="protein sequence ID" value="SMO43370.1"/>
    <property type="molecule type" value="Genomic_DNA"/>
</dbReference>
<dbReference type="EMBL" id="WKKG01000012">
    <property type="protein sequence ID" value="MRX70202.1"/>
    <property type="molecule type" value="Genomic_DNA"/>
</dbReference>
<proteinExistence type="predicted"/>
<dbReference type="Gene3D" id="2.60.120.200">
    <property type="match status" value="1"/>
</dbReference>
<evidence type="ECO:0000313" key="6">
    <source>
        <dbReference type="Proteomes" id="UP000468990"/>
    </source>
</evidence>
<dbReference type="SUPFAM" id="SSF49899">
    <property type="entry name" value="Concanavalin A-like lectins/glucanases"/>
    <property type="match status" value="1"/>
</dbReference>
<dbReference type="InterPro" id="IPR013320">
    <property type="entry name" value="ConA-like_dom_sf"/>
</dbReference>
<dbReference type="GO" id="GO:0030246">
    <property type="term" value="F:carbohydrate binding"/>
    <property type="evidence" value="ECO:0007669"/>
    <property type="project" value="UniProtKB-KW"/>
</dbReference>
<dbReference type="GO" id="GO:0005975">
    <property type="term" value="P:carbohydrate metabolic process"/>
    <property type="evidence" value="ECO:0007669"/>
    <property type="project" value="UniProtKB-ARBA"/>
</dbReference>
<evidence type="ECO:0000313" key="4">
    <source>
        <dbReference type="EMBL" id="SMO43370.1"/>
    </source>
</evidence>
<dbReference type="AlphaFoldDB" id="A0A521B9I5"/>
<protein>
    <submittedName>
        <fullName evidence="4">Concanavalin A-like lectin/glucanases superfamily protein</fullName>
    </submittedName>
    <submittedName>
        <fullName evidence="3">LamG domain-containing protein</fullName>
    </submittedName>
</protein>
<dbReference type="Pfam" id="PF13385">
    <property type="entry name" value="Laminin_G_3"/>
    <property type="match status" value="1"/>
</dbReference>
<evidence type="ECO:0000256" key="1">
    <source>
        <dbReference type="SAM" id="MobiDB-lite"/>
    </source>
</evidence>
<keyword evidence="4" id="KW-0430">Lectin</keyword>
<dbReference type="Proteomes" id="UP000468990">
    <property type="component" value="Unassembled WGS sequence"/>
</dbReference>
<reference evidence="4 5" key="1">
    <citation type="submission" date="2017-05" db="EMBL/GenBank/DDBJ databases">
        <authorList>
            <person name="Varghese N."/>
            <person name="Submissions S."/>
        </authorList>
    </citation>
    <scope>NUCLEOTIDE SEQUENCE [LARGE SCALE GENOMIC DNA]</scope>
    <source>
        <strain evidence="4 5">DSM 19382</strain>
    </source>
</reference>
<keyword evidence="6" id="KW-1185">Reference proteome</keyword>
<evidence type="ECO:0000313" key="5">
    <source>
        <dbReference type="Proteomes" id="UP000317289"/>
    </source>
</evidence>
<feature type="chain" id="PRO_5043205507" evidence="2">
    <location>
        <begin position="19"/>
        <end position="304"/>
    </location>
</feature>
<keyword evidence="2" id="KW-0732">Signal</keyword>